<proteinExistence type="predicted"/>
<feature type="transmembrane region" description="Helical" evidence="1">
    <location>
        <begin position="177"/>
        <end position="198"/>
    </location>
</feature>
<name>A0ABT1SYC1_9SPHI</name>
<dbReference type="InterPro" id="IPR019196">
    <property type="entry name" value="ABC_transp_unknown"/>
</dbReference>
<dbReference type="Proteomes" id="UP001204376">
    <property type="component" value="Unassembled WGS sequence"/>
</dbReference>
<keyword evidence="1" id="KW-1133">Transmembrane helix</keyword>
<protein>
    <submittedName>
        <fullName evidence="3">Gldg family protein</fullName>
    </submittedName>
</protein>
<feature type="transmembrane region" description="Helical" evidence="1">
    <location>
        <begin position="263"/>
        <end position="286"/>
    </location>
</feature>
<evidence type="ECO:0000313" key="4">
    <source>
        <dbReference type="Proteomes" id="UP001204376"/>
    </source>
</evidence>
<comment type="caution">
    <text evidence="3">The sequence shown here is derived from an EMBL/GenBank/DDBJ whole genome shotgun (WGS) entry which is preliminary data.</text>
</comment>
<keyword evidence="1" id="KW-0472">Membrane</keyword>
<dbReference type="Pfam" id="PF12679">
    <property type="entry name" value="ABC2_membrane_2"/>
    <property type="match status" value="1"/>
</dbReference>
<dbReference type="PANTHER" id="PTHR43471">
    <property type="entry name" value="ABC TRANSPORTER PERMEASE"/>
    <property type="match status" value="1"/>
</dbReference>
<feature type="domain" description="ABC-type uncharacterised transport system" evidence="2">
    <location>
        <begin position="454"/>
        <end position="690"/>
    </location>
</feature>
<dbReference type="EMBL" id="JANHOH010000001">
    <property type="protein sequence ID" value="MCQ6957215.1"/>
    <property type="molecule type" value="Genomic_DNA"/>
</dbReference>
<evidence type="ECO:0000313" key="3">
    <source>
        <dbReference type="EMBL" id="MCQ6957215.1"/>
    </source>
</evidence>
<evidence type="ECO:0000256" key="1">
    <source>
        <dbReference type="SAM" id="Phobius"/>
    </source>
</evidence>
<gene>
    <name evidence="3" type="ORF">NPE20_04580</name>
</gene>
<organism evidence="3 4">
    <name type="scientific">Mucilaginibacter aquariorum</name>
    <dbReference type="NCBI Taxonomy" id="2967225"/>
    <lineage>
        <taxon>Bacteria</taxon>
        <taxon>Pseudomonadati</taxon>
        <taxon>Bacteroidota</taxon>
        <taxon>Sphingobacteriia</taxon>
        <taxon>Sphingobacteriales</taxon>
        <taxon>Sphingobacteriaceae</taxon>
        <taxon>Mucilaginibacter</taxon>
    </lineage>
</organism>
<feature type="transmembrane region" description="Helical" evidence="1">
    <location>
        <begin position="115"/>
        <end position="140"/>
    </location>
</feature>
<accession>A0ABT1SYC1</accession>
<sequence>MKTIFRIAKTELKLLFYSPIAWFLIIIFTVQCGIVYSKMLESSAEIQEGGFKNTFSIIAGIFSGANGLLSTVMGNLYLYLPLLTMGLISRETSSGTIKLLYSSPIRVREIVLGKFAAMVALSFLLVAIVAFFITLSYFTVKSPDTGLLLSCLLGLFLLLCAYSAIGLFMSSLTTYQIVAAVCTFVTFGILYNISGLWRGVPFLRDVTYFLSVAGRTDWMLAGLITSNGIVYFLSIVFLFLGLTIYKLKSGMESTSPLVKVSRYGIIVICTLAIGCISAIPQLIVYFDVTENKTNTISPETQKIIRELGDEPLEVTGYANLFGGFLEDGNPESYQKNINEWAPYVRFKHNIILKSVMYYDTLGLGKEISRRNPGKYLAQVAEKAAKNGDMSLDQFKRPEEIRKMIDLSHEPNYYIMELKYKGRKTFLRVFPDNEHWPSETEVSAALKRLLNTKMPKILFATGNLERNINKIGDRDYRALTNLKNFRNSLLNQGFDVDTVSLESGVIPSDISALVLADPKTVLSSSATAKLQKYIDAGGNLLISGEPGKQAVLNPLLKQFGVQLMNGAIVQQSKDLQPDLAAPFLTSAAGNLFPPLKQVHHDSIVVSMPTAAALSIEGSTAYDIKPLLITNARKSWLKKDKFLSDSATVRFEPEKGDLKKPFPLAVSITRNLNGKEQRIIVAGDADVMSNVELNRFNMRTGNFAFNTGVFSWLSYGQFPISSFRPMPKDLLVLVTKDQVKNLRIVLIWVLPGILLAIGSLILIRRKRK</sequence>
<dbReference type="Pfam" id="PF09822">
    <property type="entry name" value="ABC_transp_aux"/>
    <property type="match status" value="1"/>
</dbReference>
<reference evidence="3 4" key="1">
    <citation type="submission" date="2022-07" db="EMBL/GenBank/DDBJ databases">
        <title>Mucilaginibacter sp. JC4.</title>
        <authorList>
            <person name="Le V."/>
            <person name="Ko S.-R."/>
            <person name="Ahn C.-Y."/>
            <person name="Oh H.-M."/>
        </authorList>
    </citation>
    <scope>NUCLEOTIDE SEQUENCE [LARGE SCALE GENOMIC DNA]</scope>
    <source>
        <strain evidence="3 4">JC4</strain>
    </source>
</reference>
<feature type="transmembrane region" description="Helical" evidence="1">
    <location>
        <begin position="12"/>
        <end position="36"/>
    </location>
</feature>
<feature type="transmembrane region" description="Helical" evidence="1">
    <location>
        <begin position="56"/>
        <end position="80"/>
    </location>
</feature>
<feature type="transmembrane region" description="Helical" evidence="1">
    <location>
        <begin position="218"/>
        <end position="242"/>
    </location>
</feature>
<keyword evidence="1" id="KW-0812">Transmembrane</keyword>
<dbReference type="RefSeq" id="WP_256537422.1">
    <property type="nucleotide sequence ID" value="NZ_JANHOH010000001.1"/>
</dbReference>
<evidence type="ECO:0000259" key="2">
    <source>
        <dbReference type="Pfam" id="PF09822"/>
    </source>
</evidence>
<feature type="transmembrane region" description="Helical" evidence="1">
    <location>
        <begin position="146"/>
        <end position="165"/>
    </location>
</feature>
<keyword evidence="4" id="KW-1185">Reference proteome</keyword>
<feature type="transmembrane region" description="Helical" evidence="1">
    <location>
        <begin position="743"/>
        <end position="761"/>
    </location>
</feature>